<gene>
    <name evidence="1" type="ORF">SAMN05421820_105373</name>
</gene>
<sequence>MSSENYLNKNCTELEDFIISIEINYLDPHKLCKLNDIVPEISPTWHALVIELLIEFDAAG</sequence>
<evidence type="ECO:0000313" key="1">
    <source>
        <dbReference type="EMBL" id="SDM91596.1"/>
    </source>
</evidence>
<dbReference type="AlphaFoldDB" id="A0A1G9X528"/>
<reference evidence="2" key="1">
    <citation type="submission" date="2016-10" db="EMBL/GenBank/DDBJ databases">
        <authorList>
            <person name="Varghese N."/>
            <person name="Submissions S."/>
        </authorList>
    </citation>
    <scope>NUCLEOTIDE SEQUENCE [LARGE SCALE GENOMIC DNA]</scope>
    <source>
        <strain evidence="2">DSM 19110</strain>
    </source>
</reference>
<dbReference type="Proteomes" id="UP000183200">
    <property type="component" value="Unassembled WGS sequence"/>
</dbReference>
<protein>
    <submittedName>
        <fullName evidence="1">Uncharacterized protein</fullName>
    </submittedName>
</protein>
<evidence type="ECO:0000313" key="2">
    <source>
        <dbReference type="Proteomes" id="UP000183200"/>
    </source>
</evidence>
<proteinExistence type="predicted"/>
<dbReference type="EMBL" id="FNGY01000005">
    <property type="protein sequence ID" value="SDM91596.1"/>
    <property type="molecule type" value="Genomic_DNA"/>
</dbReference>
<organism evidence="1 2">
    <name type="scientific">Pedobacter steynii</name>
    <dbReference type="NCBI Taxonomy" id="430522"/>
    <lineage>
        <taxon>Bacteria</taxon>
        <taxon>Pseudomonadati</taxon>
        <taxon>Bacteroidota</taxon>
        <taxon>Sphingobacteriia</taxon>
        <taxon>Sphingobacteriales</taxon>
        <taxon>Sphingobacteriaceae</taxon>
        <taxon>Pedobacter</taxon>
    </lineage>
</organism>
<keyword evidence="2" id="KW-1185">Reference proteome</keyword>
<accession>A0A1G9X528</accession>
<name>A0A1G9X528_9SPHI</name>